<reference evidence="4 5" key="1">
    <citation type="submission" date="2024-09" db="EMBL/GenBank/DDBJ databases">
        <authorList>
            <person name="Sun Q."/>
            <person name="Mori K."/>
        </authorList>
    </citation>
    <scope>NUCLEOTIDE SEQUENCE [LARGE SCALE GENOMIC DNA]</scope>
    <source>
        <strain evidence="4 5">TBRC 1851</strain>
    </source>
</reference>
<comment type="caution">
    <text evidence="4">The sequence shown here is derived from an EMBL/GenBank/DDBJ whole genome shotgun (WGS) entry which is preliminary data.</text>
</comment>
<dbReference type="InterPro" id="IPR050267">
    <property type="entry name" value="Anti-sigma-factor_SerPK"/>
</dbReference>
<evidence type="ECO:0000313" key="5">
    <source>
        <dbReference type="Proteomes" id="UP001589870"/>
    </source>
</evidence>
<dbReference type="GO" id="GO:0005524">
    <property type="term" value="F:ATP binding"/>
    <property type="evidence" value="ECO:0007669"/>
    <property type="project" value="UniProtKB-KW"/>
</dbReference>
<dbReference type="Proteomes" id="UP001589870">
    <property type="component" value="Unassembled WGS sequence"/>
</dbReference>
<protein>
    <submittedName>
        <fullName evidence="4">ATP-binding protein</fullName>
    </submittedName>
</protein>
<dbReference type="PANTHER" id="PTHR35526:SF3">
    <property type="entry name" value="ANTI-SIGMA-F FACTOR RSBW"/>
    <property type="match status" value="1"/>
</dbReference>
<accession>A0ABV6UAN7</accession>
<dbReference type="InterPro" id="IPR003594">
    <property type="entry name" value="HATPase_dom"/>
</dbReference>
<feature type="region of interest" description="Disordered" evidence="2">
    <location>
        <begin position="26"/>
        <end position="56"/>
    </location>
</feature>
<evidence type="ECO:0000256" key="1">
    <source>
        <dbReference type="ARBA" id="ARBA00022527"/>
    </source>
</evidence>
<dbReference type="InterPro" id="IPR036890">
    <property type="entry name" value="HATPase_C_sf"/>
</dbReference>
<evidence type="ECO:0000256" key="2">
    <source>
        <dbReference type="SAM" id="MobiDB-lite"/>
    </source>
</evidence>
<dbReference type="Gene3D" id="3.30.565.10">
    <property type="entry name" value="Histidine kinase-like ATPase, C-terminal domain"/>
    <property type="match status" value="1"/>
</dbReference>
<keyword evidence="4" id="KW-0067">ATP-binding</keyword>
<evidence type="ECO:0000259" key="3">
    <source>
        <dbReference type="Pfam" id="PF13581"/>
    </source>
</evidence>
<keyword evidence="1" id="KW-0418">Kinase</keyword>
<proteinExistence type="predicted"/>
<keyword evidence="5" id="KW-1185">Reference proteome</keyword>
<organism evidence="4 5">
    <name type="scientific">Sphaerimonospora cavernae</name>
    <dbReference type="NCBI Taxonomy" id="1740611"/>
    <lineage>
        <taxon>Bacteria</taxon>
        <taxon>Bacillati</taxon>
        <taxon>Actinomycetota</taxon>
        <taxon>Actinomycetes</taxon>
        <taxon>Streptosporangiales</taxon>
        <taxon>Streptosporangiaceae</taxon>
        <taxon>Sphaerimonospora</taxon>
    </lineage>
</organism>
<keyword evidence="1" id="KW-0723">Serine/threonine-protein kinase</keyword>
<feature type="domain" description="Histidine kinase/HSP90-like ATPase" evidence="3">
    <location>
        <begin position="80"/>
        <end position="193"/>
    </location>
</feature>
<dbReference type="EMBL" id="JBHMQT010000053">
    <property type="protein sequence ID" value="MFC0865222.1"/>
    <property type="molecule type" value="Genomic_DNA"/>
</dbReference>
<feature type="compositionally biased region" description="Basic and acidic residues" evidence="2">
    <location>
        <begin position="45"/>
        <end position="54"/>
    </location>
</feature>
<dbReference type="RefSeq" id="WP_394303259.1">
    <property type="nucleotide sequence ID" value="NZ_JBHMQT010000053.1"/>
</dbReference>
<evidence type="ECO:0000313" key="4">
    <source>
        <dbReference type="EMBL" id="MFC0865222.1"/>
    </source>
</evidence>
<gene>
    <name evidence="4" type="ORF">ACFHYQ_23280</name>
</gene>
<dbReference type="Pfam" id="PF13581">
    <property type="entry name" value="HATPase_c_2"/>
    <property type="match status" value="1"/>
</dbReference>
<keyword evidence="4" id="KW-0547">Nucleotide-binding</keyword>
<keyword evidence="1" id="KW-0808">Transferase</keyword>
<sequence length="203" mass="21754">MRDQRQVESMSQAQLDRGMRCVEESPSLVPSFTGASGDGGTMKGHNRERDHKAPTESMEALADGRFRALRLLGQAEFPGRAPSVSQSRSWARGLLAEVASKEVVDDALLLLSEIVTNAICHTDSGREPDGRVTVHLAIGNGSVRVEVIDGGSGMNTPTVCEPTEDGDRGRGLWMVERISDAWGSHFDAEAGGAVWFEIAYGAG</sequence>
<dbReference type="SUPFAM" id="SSF55874">
    <property type="entry name" value="ATPase domain of HSP90 chaperone/DNA topoisomerase II/histidine kinase"/>
    <property type="match status" value="1"/>
</dbReference>
<dbReference type="PANTHER" id="PTHR35526">
    <property type="entry name" value="ANTI-SIGMA-F FACTOR RSBW-RELATED"/>
    <property type="match status" value="1"/>
</dbReference>
<name>A0ABV6UAN7_9ACTN</name>
<dbReference type="CDD" id="cd16936">
    <property type="entry name" value="HATPase_RsbW-like"/>
    <property type="match status" value="1"/>
</dbReference>